<feature type="binding site" evidence="7">
    <location>
        <begin position="15"/>
        <end position="19"/>
    </location>
    <ligand>
        <name>L-glutamate</name>
        <dbReference type="ChEBI" id="CHEBI:29985"/>
    </ligand>
</feature>
<evidence type="ECO:0000256" key="7">
    <source>
        <dbReference type="HAMAP-Rule" id="MF_01428"/>
    </source>
</evidence>
<accession>A0A370DU40</accession>
<dbReference type="GO" id="GO:0006400">
    <property type="term" value="P:tRNA modification"/>
    <property type="evidence" value="ECO:0007669"/>
    <property type="project" value="InterPro"/>
</dbReference>
<feature type="binding site" evidence="7">
    <location>
        <position position="131"/>
    </location>
    <ligand>
        <name>Zn(2+)</name>
        <dbReference type="ChEBI" id="CHEBI:29105"/>
    </ligand>
</feature>
<evidence type="ECO:0000256" key="2">
    <source>
        <dbReference type="ARBA" id="ARBA00022723"/>
    </source>
</evidence>
<proteinExistence type="inferred from homology"/>
<gene>
    <name evidence="7" type="primary">gluQ</name>
    <name evidence="10" type="ORF">DIZ78_04590</name>
</gene>
<keyword evidence="2 7" id="KW-0479">Metal-binding</keyword>
<sequence length="304" mass="34177">MNPVKNNQPPSYRGRFAPSPTGPLHFGSLVAALGSYLDARANHGEWLVRMEDLDQTREIKGSADEILRTLDRFGFKWEGEIIRQSRRTDAYAHALNVLNRDDLAYPCGCTRKEINIAARPGIESAAYPGTCRQGLRAGRKERAIRLRTFDNPSGFEDLIQGEVTQNLASDIGDFIIRRADGYHAYQLAVVVDDAWQDITHIVRGADLLLSTPRQIHLQQLLELPTPVYAHLPLAVDANGRKLSKQYKDAPVENRHPLPALLQALHHLGQPLPDERPTGIDDFWDWAISNWQLENVPAKPTLQPH</sequence>
<organism evidence="10 11">
    <name type="scientific">endosymbiont of Escarpia spicata</name>
    <dbReference type="NCBI Taxonomy" id="2200908"/>
    <lineage>
        <taxon>Bacteria</taxon>
        <taxon>Pseudomonadati</taxon>
        <taxon>Pseudomonadota</taxon>
        <taxon>Gammaproteobacteria</taxon>
        <taxon>sulfur-oxidizing symbionts</taxon>
    </lineage>
</organism>
<dbReference type="GO" id="GO:0005524">
    <property type="term" value="F:ATP binding"/>
    <property type="evidence" value="ECO:0007669"/>
    <property type="project" value="UniProtKB-KW"/>
</dbReference>
<protein>
    <recommendedName>
        <fullName evidence="7">Glutamyl-Q tRNA(Asp) synthetase</fullName>
        <shortName evidence="7">Glu-Q-RSs</shortName>
        <ecNumber evidence="7">6.1.1.-</ecNumber>
    </recommendedName>
</protein>
<dbReference type="PANTHER" id="PTHR43311:SF1">
    <property type="entry name" value="GLUTAMYL-Q TRNA(ASP) SYNTHETASE"/>
    <property type="match status" value="1"/>
</dbReference>
<evidence type="ECO:0000313" key="10">
    <source>
        <dbReference type="EMBL" id="RDH87823.1"/>
    </source>
</evidence>
<keyword evidence="1 7" id="KW-0436">Ligase</keyword>
<dbReference type="InterPro" id="IPR022380">
    <property type="entry name" value="Glu-Q_tRNA(Asp)_Synthase"/>
</dbReference>
<dbReference type="Proteomes" id="UP000254771">
    <property type="component" value="Unassembled WGS sequence"/>
</dbReference>
<feature type="binding site" evidence="7">
    <location>
        <position position="109"/>
    </location>
    <ligand>
        <name>Zn(2+)</name>
        <dbReference type="ChEBI" id="CHEBI:29105"/>
    </ligand>
</feature>
<evidence type="ECO:0000256" key="1">
    <source>
        <dbReference type="ARBA" id="ARBA00022598"/>
    </source>
</evidence>
<keyword evidence="5 7" id="KW-0067">ATP-binding</keyword>
<evidence type="ECO:0000256" key="4">
    <source>
        <dbReference type="ARBA" id="ARBA00022833"/>
    </source>
</evidence>
<dbReference type="AlphaFoldDB" id="A0A370DU40"/>
<reference evidence="10 11" key="1">
    <citation type="journal article" date="2018" name="ISME J.">
        <title>Endosymbiont genomes yield clues of tubeworm success.</title>
        <authorList>
            <person name="Li Y."/>
            <person name="Liles M.R."/>
            <person name="Halanych K.M."/>
        </authorList>
    </citation>
    <scope>NUCLEOTIDE SEQUENCE [LARGE SCALE GENOMIC DNA]</scope>
    <source>
        <strain evidence="10">A1462</strain>
    </source>
</reference>
<dbReference type="NCBIfam" id="TIGR03838">
    <property type="entry name" value="queuosine_YadB"/>
    <property type="match status" value="1"/>
</dbReference>
<keyword evidence="8" id="KW-0648">Protein biosynthesis</keyword>
<keyword evidence="11" id="KW-1185">Reference proteome</keyword>
<dbReference type="PANTHER" id="PTHR43311">
    <property type="entry name" value="GLUTAMATE--TRNA LIGASE"/>
    <property type="match status" value="1"/>
</dbReference>
<feature type="short sequence motif" description="'HIGH' region" evidence="7">
    <location>
        <begin position="18"/>
        <end position="28"/>
    </location>
</feature>
<feature type="binding site" evidence="7">
    <location>
        <position position="51"/>
    </location>
    <ligand>
        <name>L-glutamate</name>
        <dbReference type="ChEBI" id="CHEBI:29985"/>
    </ligand>
</feature>
<dbReference type="GO" id="GO:0004818">
    <property type="term" value="F:glutamate-tRNA ligase activity"/>
    <property type="evidence" value="ECO:0007669"/>
    <property type="project" value="TreeGrafter"/>
</dbReference>
<dbReference type="FunFam" id="3.40.50.620:FF:000093">
    <property type="entry name" value="Glutamyl-Q tRNA(Asp) synthetase"/>
    <property type="match status" value="1"/>
</dbReference>
<comment type="function">
    <text evidence="7">Catalyzes the tRNA-independent activation of glutamate in presence of ATP and the subsequent transfer of glutamate onto a tRNA(Asp). Glutamate is transferred on the 2-amino-5-(4,5-dihydroxy-2-cyclopenten-1-yl) moiety of the queuosine in the wobble position of the QUC anticodon.</text>
</comment>
<comment type="cofactor">
    <cofactor evidence="7">
        <name>Zn(2+)</name>
        <dbReference type="ChEBI" id="CHEBI:29105"/>
    </cofactor>
    <text evidence="7">Binds 1 zinc ion per subunit.</text>
</comment>
<evidence type="ECO:0000256" key="6">
    <source>
        <dbReference type="ARBA" id="ARBA00023146"/>
    </source>
</evidence>
<feature type="binding site" evidence="7">
    <location>
        <position position="203"/>
    </location>
    <ligand>
        <name>L-glutamate</name>
        <dbReference type="ChEBI" id="CHEBI:29985"/>
    </ligand>
</feature>
<feature type="binding site" evidence="7">
    <location>
        <position position="107"/>
    </location>
    <ligand>
        <name>Zn(2+)</name>
        <dbReference type="ChEBI" id="CHEBI:29105"/>
    </ligand>
</feature>
<comment type="caution">
    <text evidence="10">The sequence shown here is derived from an EMBL/GenBank/DDBJ whole genome shotgun (WGS) entry which is preliminary data.</text>
</comment>
<dbReference type="Gene3D" id="3.40.50.620">
    <property type="entry name" value="HUPs"/>
    <property type="match status" value="1"/>
</dbReference>
<dbReference type="InterPro" id="IPR049940">
    <property type="entry name" value="GluQ/Sye"/>
</dbReference>
<evidence type="ECO:0000313" key="11">
    <source>
        <dbReference type="Proteomes" id="UP000254771"/>
    </source>
</evidence>
<keyword evidence="6 7" id="KW-0030">Aminoacyl-tRNA synthetase</keyword>
<dbReference type="InterPro" id="IPR000924">
    <property type="entry name" value="Glu/Gln-tRNA-synth"/>
</dbReference>
<dbReference type="PRINTS" id="PR00987">
    <property type="entry name" value="TRNASYNTHGLU"/>
</dbReference>
<comment type="similarity">
    <text evidence="7">Belongs to the class-I aminoacyl-tRNA synthetase family. GluQ subfamily.</text>
</comment>
<keyword evidence="4 7" id="KW-0862">Zinc</keyword>
<dbReference type="EMBL" id="QFXE01000005">
    <property type="protein sequence ID" value="RDH87823.1"/>
    <property type="molecule type" value="Genomic_DNA"/>
</dbReference>
<feature type="short sequence motif" description="'KMSKS' region" evidence="7">
    <location>
        <begin position="241"/>
        <end position="245"/>
    </location>
</feature>
<evidence type="ECO:0000256" key="5">
    <source>
        <dbReference type="ARBA" id="ARBA00022840"/>
    </source>
</evidence>
<name>A0A370DU40_9GAMM</name>
<feature type="domain" description="Glutamyl/glutaminyl-tRNA synthetase class Ib catalytic" evidence="9">
    <location>
        <begin position="13"/>
        <end position="248"/>
    </location>
</feature>
<feature type="binding site" evidence="7">
    <location>
        <position position="127"/>
    </location>
    <ligand>
        <name>Zn(2+)</name>
        <dbReference type="ChEBI" id="CHEBI:29105"/>
    </ligand>
</feature>
<keyword evidence="3 7" id="KW-0547">Nucleotide-binding</keyword>
<evidence type="ECO:0000256" key="8">
    <source>
        <dbReference type="RuleBase" id="RU363037"/>
    </source>
</evidence>
<feature type="binding site" evidence="7">
    <location>
        <position position="244"/>
    </location>
    <ligand>
        <name>ATP</name>
        <dbReference type="ChEBI" id="CHEBI:30616"/>
    </ligand>
</feature>
<dbReference type="HAMAP" id="MF_01428">
    <property type="entry name" value="Glu_Q_tRNA_synth"/>
    <property type="match status" value="1"/>
</dbReference>
<dbReference type="GO" id="GO:0005829">
    <property type="term" value="C:cytosol"/>
    <property type="evidence" value="ECO:0007669"/>
    <property type="project" value="TreeGrafter"/>
</dbReference>
<dbReference type="SUPFAM" id="SSF52374">
    <property type="entry name" value="Nucleotidylyl transferase"/>
    <property type="match status" value="1"/>
</dbReference>
<evidence type="ECO:0000256" key="3">
    <source>
        <dbReference type="ARBA" id="ARBA00022741"/>
    </source>
</evidence>
<dbReference type="NCBIfam" id="NF004314">
    <property type="entry name" value="PRK05710.1-3"/>
    <property type="match status" value="1"/>
</dbReference>
<dbReference type="EC" id="6.1.1.-" evidence="7"/>
<dbReference type="GO" id="GO:0008270">
    <property type="term" value="F:zinc ion binding"/>
    <property type="evidence" value="ECO:0007669"/>
    <property type="project" value="UniProtKB-UniRule"/>
</dbReference>
<evidence type="ECO:0000259" key="9">
    <source>
        <dbReference type="Pfam" id="PF00749"/>
    </source>
</evidence>
<dbReference type="InterPro" id="IPR020058">
    <property type="entry name" value="Glu/Gln-tRNA-synth_Ib_cat-dom"/>
</dbReference>
<dbReference type="Pfam" id="PF00749">
    <property type="entry name" value="tRNA-synt_1c"/>
    <property type="match status" value="1"/>
</dbReference>
<feature type="binding site" evidence="7">
    <location>
        <position position="185"/>
    </location>
    <ligand>
        <name>L-glutamate</name>
        <dbReference type="ChEBI" id="CHEBI:29985"/>
    </ligand>
</feature>
<dbReference type="GO" id="GO:0006424">
    <property type="term" value="P:glutamyl-tRNA aminoacylation"/>
    <property type="evidence" value="ECO:0007669"/>
    <property type="project" value="InterPro"/>
</dbReference>
<dbReference type="InterPro" id="IPR014729">
    <property type="entry name" value="Rossmann-like_a/b/a_fold"/>
</dbReference>